<dbReference type="AlphaFoldDB" id="A0A9P6H2G0"/>
<dbReference type="EMBL" id="WIUZ02000027">
    <property type="protein sequence ID" value="KAF9777783.1"/>
    <property type="molecule type" value="Genomic_DNA"/>
</dbReference>
<gene>
    <name evidence="1" type="ORF">BJ322DRAFT_987206</name>
</gene>
<reference evidence="1" key="1">
    <citation type="journal article" date="2020" name="Nat. Commun.">
        <title>Large-scale genome sequencing of mycorrhizal fungi provides insights into the early evolution of symbiotic traits.</title>
        <authorList>
            <person name="Miyauchi S."/>
            <person name="Kiss E."/>
            <person name="Kuo A."/>
            <person name="Drula E."/>
            <person name="Kohler A."/>
            <person name="Sanchez-Garcia M."/>
            <person name="Morin E."/>
            <person name="Andreopoulos B."/>
            <person name="Barry K.W."/>
            <person name="Bonito G."/>
            <person name="Buee M."/>
            <person name="Carver A."/>
            <person name="Chen C."/>
            <person name="Cichocki N."/>
            <person name="Clum A."/>
            <person name="Culley D."/>
            <person name="Crous P.W."/>
            <person name="Fauchery L."/>
            <person name="Girlanda M."/>
            <person name="Hayes R.D."/>
            <person name="Keri Z."/>
            <person name="LaButti K."/>
            <person name="Lipzen A."/>
            <person name="Lombard V."/>
            <person name="Magnuson J."/>
            <person name="Maillard F."/>
            <person name="Murat C."/>
            <person name="Nolan M."/>
            <person name="Ohm R.A."/>
            <person name="Pangilinan J."/>
            <person name="Pereira M.F."/>
            <person name="Perotto S."/>
            <person name="Peter M."/>
            <person name="Pfister S."/>
            <person name="Riley R."/>
            <person name="Sitrit Y."/>
            <person name="Stielow J.B."/>
            <person name="Szollosi G."/>
            <person name="Zifcakova L."/>
            <person name="Stursova M."/>
            <person name="Spatafora J.W."/>
            <person name="Tedersoo L."/>
            <person name="Vaario L.M."/>
            <person name="Yamada A."/>
            <person name="Yan M."/>
            <person name="Wang P."/>
            <person name="Xu J."/>
            <person name="Bruns T."/>
            <person name="Baldrian P."/>
            <person name="Vilgalys R."/>
            <person name="Dunand C."/>
            <person name="Henrissat B."/>
            <person name="Grigoriev I.V."/>
            <person name="Hibbett D."/>
            <person name="Nagy L.G."/>
            <person name="Martin F.M."/>
        </authorList>
    </citation>
    <scope>NUCLEOTIDE SEQUENCE</scope>
    <source>
        <strain evidence="1">UH-Tt-Lm1</strain>
    </source>
</reference>
<evidence type="ECO:0000313" key="2">
    <source>
        <dbReference type="Proteomes" id="UP000736335"/>
    </source>
</evidence>
<name>A0A9P6H2G0_9AGAM</name>
<protein>
    <submittedName>
        <fullName evidence="1">Uncharacterized protein</fullName>
    </submittedName>
</protein>
<feature type="non-terminal residue" evidence="1">
    <location>
        <position position="132"/>
    </location>
</feature>
<keyword evidence="2" id="KW-1185">Reference proteome</keyword>
<evidence type="ECO:0000313" key="1">
    <source>
        <dbReference type="EMBL" id="KAF9777783.1"/>
    </source>
</evidence>
<reference evidence="1" key="2">
    <citation type="submission" date="2020-11" db="EMBL/GenBank/DDBJ databases">
        <authorList>
            <consortium name="DOE Joint Genome Institute"/>
            <person name="Kuo A."/>
            <person name="Miyauchi S."/>
            <person name="Kiss E."/>
            <person name="Drula E."/>
            <person name="Kohler A."/>
            <person name="Sanchez-Garcia M."/>
            <person name="Andreopoulos B."/>
            <person name="Barry K.W."/>
            <person name="Bonito G."/>
            <person name="Buee M."/>
            <person name="Carver A."/>
            <person name="Chen C."/>
            <person name="Cichocki N."/>
            <person name="Clum A."/>
            <person name="Culley D."/>
            <person name="Crous P.W."/>
            <person name="Fauchery L."/>
            <person name="Girlanda M."/>
            <person name="Hayes R."/>
            <person name="Keri Z."/>
            <person name="Labutti K."/>
            <person name="Lipzen A."/>
            <person name="Lombard V."/>
            <person name="Magnuson J."/>
            <person name="Maillard F."/>
            <person name="Morin E."/>
            <person name="Murat C."/>
            <person name="Nolan M."/>
            <person name="Ohm R."/>
            <person name="Pangilinan J."/>
            <person name="Pereira M."/>
            <person name="Perotto S."/>
            <person name="Peter M."/>
            <person name="Riley R."/>
            <person name="Sitrit Y."/>
            <person name="Stielow B."/>
            <person name="Szollosi G."/>
            <person name="Zifcakova L."/>
            <person name="Stursova M."/>
            <person name="Spatafora J.W."/>
            <person name="Tedersoo L."/>
            <person name="Vaario L.-M."/>
            <person name="Yamada A."/>
            <person name="Yan M."/>
            <person name="Wang P."/>
            <person name="Xu J."/>
            <person name="Bruns T."/>
            <person name="Baldrian P."/>
            <person name="Vilgalys R."/>
            <person name="Henrissat B."/>
            <person name="Grigoriev I.V."/>
            <person name="Hibbett D."/>
            <person name="Nagy L.G."/>
            <person name="Martin F.M."/>
        </authorList>
    </citation>
    <scope>NUCLEOTIDE SEQUENCE</scope>
    <source>
        <strain evidence="1">UH-Tt-Lm1</strain>
    </source>
</reference>
<organism evidence="1 2">
    <name type="scientific">Thelephora terrestris</name>
    <dbReference type="NCBI Taxonomy" id="56493"/>
    <lineage>
        <taxon>Eukaryota</taxon>
        <taxon>Fungi</taxon>
        <taxon>Dikarya</taxon>
        <taxon>Basidiomycota</taxon>
        <taxon>Agaricomycotina</taxon>
        <taxon>Agaricomycetes</taxon>
        <taxon>Thelephorales</taxon>
        <taxon>Thelephoraceae</taxon>
        <taxon>Thelephora</taxon>
    </lineage>
</organism>
<dbReference type="OrthoDB" id="26387at2759"/>
<feature type="non-terminal residue" evidence="1">
    <location>
        <position position="1"/>
    </location>
</feature>
<accession>A0A9P6H2G0</accession>
<comment type="caution">
    <text evidence="1">The sequence shown here is derived from an EMBL/GenBank/DDBJ whole genome shotgun (WGS) entry which is preliminary data.</text>
</comment>
<dbReference type="Proteomes" id="UP000736335">
    <property type="component" value="Unassembled WGS sequence"/>
</dbReference>
<proteinExistence type="predicted"/>
<sequence>PNFALHFRQPNIVSRLLSVITSFFTNQIQIIYPTDPTAEIDPDAFPFNSKRFIPVFSDLRHLSQNKPVQELLAHKREFVQLSSKTCQLFMFSNPNKRAATNHVEYQADAWIPVFNVILSLSLVNKVYGDAFS</sequence>